<evidence type="ECO:0000313" key="1">
    <source>
        <dbReference type="EMBL" id="CUU26073.1"/>
    </source>
</evidence>
<keyword evidence="2" id="KW-1185">Reference proteome</keyword>
<protein>
    <submittedName>
        <fullName evidence="1">Uncharacterized protein</fullName>
    </submittedName>
</protein>
<organism evidence="1 2">
    <name type="scientific">Duffyella gerundensis</name>
    <dbReference type="NCBI Taxonomy" id="1619313"/>
    <lineage>
        <taxon>Bacteria</taxon>
        <taxon>Pseudomonadati</taxon>
        <taxon>Pseudomonadota</taxon>
        <taxon>Gammaproteobacteria</taxon>
        <taxon>Enterobacterales</taxon>
        <taxon>Erwiniaceae</taxon>
        <taxon>Duffyella</taxon>
    </lineage>
</organism>
<reference evidence="2" key="1">
    <citation type="submission" date="2015-11" db="EMBL/GenBank/DDBJ databases">
        <authorList>
            <person name="Blom J."/>
        </authorList>
    </citation>
    <scope>NUCLEOTIDE SEQUENCE [LARGE SCALE GENOMIC DNA]</scope>
    <source>
        <plasmid evidence="2">pEM01</plasmid>
    </source>
</reference>
<dbReference type="AlphaFoldDB" id="A0A0U5L5H7"/>
<name>A0A0U5L5H7_9GAMM</name>
<dbReference type="PATRIC" id="fig|1619313.3.peg.3994"/>
<dbReference type="KEGG" id="ege:EM595_p0376"/>
<proteinExistence type="predicted"/>
<sequence length="58" mass="6578">MLNQKEMFIAVYRFTVISGKEATFEAAWLKRTQGITLWQGERAIDLKSLCASLSPLTN</sequence>
<geneLocation type="plasmid" evidence="2">
    <name>pEM01</name>
</geneLocation>
<accession>A0A0U5L5H7</accession>
<dbReference type="EMBL" id="LN907828">
    <property type="protein sequence ID" value="CUU26073.1"/>
    <property type="molecule type" value="Genomic_DNA"/>
</dbReference>
<gene>
    <name evidence="1" type="ORF">EM595_p0376</name>
</gene>
<evidence type="ECO:0000313" key="2">
    <source>
        <dbReference type="Proteomes" id="UP000059419"/>
    </source>
</evidence>
<dbReference type="Proteomes" id="UP000059419">
    <property type="component" value="Plasmid pEM01"/>
</dbReference>